<protein>
    <recommendedName>
        <fullName evidence="4">DUF4408 domain-containing protein</fullName>
    </recommendedName>
</protein>
<evidence type="ECO:0000313" key="3">
    <source>
        <dbReference type="Proteomes" id="UP000655225"/>
    </source>
</evidence>
<keyword evidence="3" id="KW-1185">Reference proteome</keyword>
<comment type="caution">
    <text evidence="2">The sequence shown here is derived from an EMBL/GenBank/DDBJ whole genome shotgun (WGS) entry which is preliminary data.</text>
</comment>
<proteinExistence type="predicted"/>
<dbReference type="OMA" id="ARLRVMW"/>
<dbReference type="EMBL" id="JABCRI010000002">
    <property type="protein sequence ID" value="KAF8410568.1"/>
    <property type="molecule type" value="Genomic_DNA"/>
</dbReference>
<feature type="transmembrane region" description="Helical" evidence="1">
    <location>
        <begin position="26"/>
        <end position="45"/>
    </location>
</feature>
<evidence type="ECO:0008006" key="4">
    <source>
        <dbReference type="Google" id="ProtNLM"/>
    </source>
</evidence>
<evidence type="ECO:0000313" key="2">
    <source>
        <dbReference type="EMBL" id="KAF8410568.1"/>
    </source>
</evidence>
<reference evidence="2 3" key="1">
    <citation type="submission" date="2020-04" db="EMBL/GenBank/DDBJ databases">
        <title>Plant Genome Project.</title>
        <authorList>
            <person name="Zhang R.-G."/>
        </authorList>
    </citation>
    <scope>NUCLEOTIDE SEQUENCE [LARGE SCALE GENOMIC DNA]</scope>
    <source>
        <strain evidence="2">YNK0</strain>
        <tissue evidence="2">Leaf</tissue>
    </source>
</reference>
<dbReference type="AlphaFoldDB" id="A0A835DNK9"/>
<dbReference type="PANTHER" id="PTHR33640">
    <property type="entry name" value="TRANSMEMBRANE PROTEIN"/>
    <property type="match status" value="1"/>
</dbReference>
<sequence>MDSFDFDNVKVEKANAMLRYHRLRKIANLFRFVEICVALIMLSWFSTRLPIAIRISGEYFRDLCVVLVSPLFVFFVGNAIIITLFAKSGQFSGEKPLGNNAGTDLYHEFVKNSESGDKIRTDSPPLAPEKIVYQDKQMICEENTITPSYRDTVTTVTDTAPDTKVYQRSQSENLKQKPCRKLRRSETEKCRKMLSSGDKPVDSTYTDDGMTSEEFQRTVEAFIKKQQMFQREESMAIVLKD</sequence>
<name>A0A835DNK9_TETSI</name>
<organism evidence="2 3">
    <name type="scientific">Tetracentron sinense</name>
    <name type="common">Spur-leaf</name>
    <dbReference type="NCBI Taxonomy" id="13715"/>
    <lineage>
        <taxon>Eukaryota</taxon>
        <taxon>Viridiplantae</taxon>
        <taxon>Streptophyta</taxon>
        <taxon>Embryophyta</taxon>
        <taxon>Tracheophyta</taxon>
        <taxon>Spermatophyta</taxon>
        <taxon>Magnoliopsida</taxon>
        <taxon>Trochodendrales</taxon>
        <taxon>Trochodendraceae</taxon>
        <taxon>Tetracentron</taxon>
    </lineage>
</organism>
<evidence type="ECO:0000256" key="1">
    <source>
        <dbReference type="SAM" id="Phobius"/>
    </source>
</evidence>
<dbReference type="OrthoDB" id="1916829at2759"/>
<dbReference type="PANTHER" id="PTHR33640:SF8">
    <property type="entry name" value="TRANSMEMBRANE PROTEIN"/>
    <property type="match status" value="1"/>
</dbReference>
<keyword evidence="1" id="KW-0472">Membrane</keyword>
<dbReference type="Proteomes" id="UP000655225">
    <property type="component" value="Unassembled WGS sequence"/>
</dbReference>
<feature type="transmembrane region" description="Helical" evidence="1">
    <location>
        <begin position="65"/>
        <end position="86"/>
    </location>
</feature>
<accession>A0A835DNK9</accession>
<gene>
    <name evidence="2" type="ORF">HHK36_003099</name>
</gene>
<keyword evidence="1" id="KW-1133">Transmembrane helix</keyword>
<keyword evidence="1" id="KW-0812">Transmembrane</keyword>